<keyword evidence="1" id="KW-1133">Transmembrane helix</keyword>
<dbReference type="Pfam" id="PF07589">
    <property type="entry name" value="PEP-CTERM"/>
    <property type="match status" value="1"/>
</dbReference>
<name>A0A9X2JHT0_9BACT</name>
<dbReference type="EMBL" id="JAMXLR010000048">
    <property type="protein sequence ID" value="MCO6044953.1"/>
    <property type="molecule type" value="Genomic_DNA"/>
</dbReference>
<keyword evidence="1" id="KW-0812">Transmembrane</keyword>
<evidence type="ECO:0000313" key="3">
    <source>
        <dbReference type="EMBL" id="MCO6044953.1"/>
    </source>
</evidence>
<dbReference type="Proteomes" id="UP001155241">
    <property type="component" value="Unassembled WGS sequence"/>
</dbReference>
<sequence>MSQLVYDLQAAFILPSWAVVSRWALGVAIVAAVLAPPADALVVMNVDPSNYYVAPTSQTNSGVWGSNADPGWANSTSRGVYLGNGWVLSARHTGLGTGSETINGEDYNVIANAFVDLKNPTAAVNAGLSSLADLRITRVNTLVDFYGTPEQRAADLGASLQPIYIADSRASTNKQLVAIGNGNTRLDGDSLLHADKSSSSSVNWPDPVPECDGNCLHTVPSSQIHALGYSNQGPRRLAWGTNRVESSTTVANRLQDFDPVSGTNSYSMNISDRDTLVQAFDFDTYTFNYNSSLGEVVGGGSEIQAAAGDSGSGIYTWNSTASRWELTGVMHTIACYVTRANGSCGTAAALRQGSSAFGDFTAFTELSAYKDQIEAYMAPPEGFEWTGTPGEDARFFSLVGREFGYDAAGEVVLLNEGLWGDVNLDGFVRGDGTGDWATDDVTAFIEGWGHEQAAGDIFSWKQGDLNQDGITDLSDFLLLRSGFQATNGASLSLAAMLGTSSNNIPEPSTMVLLAGGTLALLASRHLRRRRR</sequence>
<evidence type="ECO:0000313" key="4">
    <source>
        <dbReference type="Proteomes" id="UP001155241"/>
    </source>
</evidence>
<dbReference type="RefSeq" id="WP_252853066.1">
    <property type="nucleotide sequence ID" value="NZ_JAMXLR010000048.1"/>
</dbReference>
<evidence type="ECO:0000256" key="1">
    <source>
        <dbReference type="SAM" id="Phobius"/>
    </source>
</evidence>
<dbReference type="InterPro" id="IPR013424">
    <property type="entry name" value="Ice-binding_C"/>
</dbReference>
<proteinExistence type="predicted"/>
<protein>
    <submittedName>
        <fullName evidence="3">PEP-CTERM sorting domain-containing protein</fullName>
    </submittedName>
</protein>
<keyword evidence="1" id="KW-0472">Membrane</keyword>
<feature type="transmembrane region" description="Helical" evidence="1">
    <location>
        <begin position="12"/>
        <end position="35"/>
    </location>
</feature>
<dbReference type="Gene3D" id="2.40.10.120">
    <property type="match status" value="1"/>
</dbReference>
<comment type="caution">
    <text evidence="3">The sequence shown here is derived from an EMBL/GenBank/DDBJ whole genome shotgun (WGS) entry which is preliminary data.</text>
</comment>
<evidence type="ECO:0000259" key="2">
    <source>
        <dbReference type="Pfam" id="PF07589"/>
    </source>
</evidence>
<reference evidence="3" key="1">
    <citation type="submission" date="2022-06" db="EMBL/GenBank/DDBJ databases">
        <title>Aeoliella straminimaris, a novel planctomycete from sediments.</title>
        <authorList>
            <person name="Vitorino I.R."/>
            <person name="Lage O.M."/>
        </authorList>
    </citation>
    <scope>NUCLEOTIDE SEQUENCE</scope>
    <source>
        <strain evidence="3">ICT_H6.2</strain>
    </source>
</reference>
<dbReference type="AlphaFoldDB" id="A0A9X2JHT0"/>
<keyword evidence="4" id="KW-1185">Reference proteome</keyword>
<organism evidence="3 4">
    <name type="scientific">Aeoliella straminimaris</name>
    <dbReference type="NCBI Taxonomy" id="2954799"/>
    <lineage>
        <taxon>Bacteria</taxon>
        <taxon>Pseudomonadati</taxon>
        <taxon>Planctomycetota</taxon>
        <taxon>Planctomycetia</taxon>
        <taxon>Pirellulales</taxon>
        <taxon>Lacipirellulaceae</taxon>
        <taxon>Aeoliella</taxon>
    </lineage>
</organism>
<accession>A0A9X2JHT0</accession>
<feature type="domain" description="Ice-binding protein C-terminal" evidence="2">
    <location>
        <begin position="504"/>
        <end position="528"/>
    </location>
</feature>
<gene>
    <name evidence="3" type="ORF">NG895_13670</name>
</gene>